<evidence type="ECO:0000313" key="2">
    <source>
        <dbReference type="Proteomes" id="UP001187192"/>
    </source>
</evidence>
<name>A0AA87ZRH0_FICCA</name>
<dbReference type="AlphaFoldDB" id="A0AA87ZRH0"/>
<comment type="caution">
    <text evidence="1">The sequence shown here is derived from an EMBL/GenBank/DDBJ whole genome shotgun (WGS) entry which is preliminary data.</text>
</comment>
<organism evidence="1 2">
    <name type="scientific">Ficus carica</name>
    <name type="common">Common fig</name>
    <dbReference type="NCBI Taxonomy" id="3494"/>
    <lineage>
        <taxon>Eukaryota</taxon>
        <taxon>Viridiplantae</taxon>
        <taxon>Streptophyta</taxon>
        <taxon>Embryophyta</taxon>
        <taxon>Tracheophyta</taxon>
        <taxon>Spermatophyta</taxon>
        <taxon>Magnoliopsida</taxon>
        <taxon>eudicotyledons</taxon>
        <taxon>Gunneridae</taxon>
        <taxon>Pentapetalae</taxon>
        <taxon>rosids</taxon>
        <taxon>fabids</taxon>
        <taxon>Rosales</taxon>
        <taxon>Moraceae</taxon>
        <taxon>Ficeae</taxon>
        <taxon>Ficus</taxon>
    </lineage>
</organism>
<sequence length="64" mass="7410">MSWCHKFRPDATRYHISTTTRSPSNVKWLWDITAQATTILERRPDDEESDWVVVPNVVAVVSPL</sequence>
<dbReference type="EMBL" id="BTGU01000012">
    <property type="protein sequence ID" value="GMN41073.1"/>
    <property type="molecule type" value="Genomic_DNA"/>
</dbReference>
<protein>
    <submittedName>
        <fullName evidence="1">Uncharacterized protein</fullName>
    </submittedName>
</protein>
<evidence type="ECO:0000313" key="1">
    <source>
        <dbReference type="EMBL" id="GMN41073.1"/>
    </source>
</evidence>
<dbReference type="Proteomes" id="UP001187192">
    <property type="component" value="Unassembled WGS sequence"/>
</dbReference>
<accession>A0AA87ZRH0</accession>
<keyword evidence="2" id="KW-1185">Reference proteome</keyword>
<proteinExistence type="predicted"/>
<gene>
    <name evidence="1" type="ORF">TIFTF001_010300</name>
</gene>
<reference evidence="1" key="1">
    <citation type="submission" date="2023-07" db="EMBL/GenBank/DDBJ databases">
        <title>draft genome sequence of fig (Ficus carica).</title>
        <authorList>
            <person name="Takahashi T."/>
            <person name="Nishimura K."/>
        </authorList>
    </citation>
    <scope>NUCLEOTIDE SEQUENCE</scope>
</reference>